<dbReference type="AlphaFoldDB" id="A0ABC8WEM0"/>
<dbReference type="Proteomes" id="UP001497457">
    <property type="component" value="Chromosome 12b"/>
</dbReference>
<evidence type="ECO:0000313" key="3">
    <source>
        <dbReference type="Proteomes" id="UP001497457"/>
    </source>
</evidence>
<protein>
    <submittedName>
        <fullName evidence="2">Uncharacterized protein</fullName>
    </submittedName>
</protein>
<organism evidence="2 3">
    <name type="scientific">Urochloa decumbens</name>
    <dbReference type="NCBI Taxonomy" id="240449"/>
    <lineage>
        <taxon>Eukaryota</taxon>
        <taxon>Viridiplantae</taxon>
        <taxon>Streptophyta</taxon>
        <taxon>Embryophyta</taxon>
        <taxon>Tracheophyta</taxon>
        <taxon>Spermatophyta</taxon>
        <taxon>Magnoliopsida</taxon>
        <taxon>Liliopsida</taxon>
        <taxon>Poales</taxon>
        <taxon>Poaceae</taxon>
        <taxon>PACMAD clade</taxon>
        <taxon>Panicoideae</taxon>
        <taxon>Panicodae</taxon>
        <taxon>Paniceae</taxon>
        <taxon>Melinidinae</taxon>
        <taxon>Urochloa</taxon>
    </lineage>
</organism>
<gene>
    <name evidence="2" type="ORF">URODEC1_LOCUS12253</name>
</gene>
<feature type="region of interest" description="Disordered" evidence="1">
    <location>
        <begin position="25"/>
        <end position="87"/>
    </location>
</feature>
<accession>A0ABC8WEM0</accession>
<evidence type="ECO:0000313" key="2">
    <source>
        <dbReference type="EMBL" id="CAL4906773.1"/>
    </source>
</evidence>
<dbReference type="EMBL" id="OZ075122">
    <property type="protein sequence ID" value="CAL4906773.1"/>
    <property type="molecule type" value="Genomic_DNA"/>
</dbReference>
<reference evidence="3" key="1">
    <citation type="submission" date="2024-06" db="EMBL/GenBank/DDBJ databases">
        <authorList>
            <person name="Ryan C."/>
        </authorList>
    </citation>
    <scope>NUCLEOTIDE SEQUENCE [LARGE SCALE GENOMIC DNA]</scope>
</reference>
<reference evidence="2 3" key="2">
    <citation type="submission" date="2024-10" db="EMBL/GenBank/DDBJ databases">
        <authorList>
            <person name="Ryan C."/>
        </authorList>
    </citation>
    <scope>NUCLEOTIDE SEQUENCE [LARGE SCALE GENOMIC DNA]</scope>
</reference>
<sequence length="188" mass="20535">MLHDIYKDVHFDIDAMMTATAREANSTGVCLESQDSPTTDSPAAGTSAAGTSSGSRKRSRSAATKSTAESPSKKTDEPSASPSSRGANKKLNLFAKLIGRVSSQHDKRTNDVMKLAAEEARRKEAEQQEFRNCLKLATEAGADPLSAEFDFFKQYLDGNASNRAAFLLCATPEQRMGWIHRVFQQHPH</sequence>
<name>A0ABC8WEM0_9POAL</name>
<feature type="compositionally biased region" description="Low complexity" evidence="1">
    <location>
        <begin position="36"/>
        <end position="54"/>
    </location>
</feature>
<proteinExistence type="predicted"/>
<keyword evidence="3" id="KW-1185">Reference proteome</keyword>
<evidence type="ECO:0000256" key="1">
    <source>
        <dbReference type="SAM" id="MobiDB-lite"/>
    </source>
</evidence>